<evidence type="ECO:0000313" key="4">
    <source>
        <dbReference type="Proteomes" id="UP000318017"/>
    </source>
</evidence>
<evidence type="ECO:0000313" key="3">
    <source>
        <dbReference type="EMBL" id="QDV28122.1"/>
    </source>
</evidence>
<name>A0A518GHQ0_9BACT</name>
<dbReference type="InterPro" id="IPR010496">
    <property type="entry name" value="AL/BT2_dom"/>
</dbReference>
<evidence type="ECO:0000256" key="1">
    <source>
        <dbReference type="SAM" id="SignalP"/>
    </source>
</evidence>
<dbReference type="Proteomes" id="UP000318017">
    <property type="component" value="Chromosome"/>
</dbReference>
<proteinExistence type="predicted"/>
<feature type="chain" id="PRO_5022100288" description="3-keto-alpha-glucoside-1,2-lyase/3-keto-2-hydroxy-glucal hydratase domain-containing protein" evidence="1">
    <location>
        <begin position="41"/>
        <end position="451"/>
    </location>
</feature>
<evidence type="ECO:0000259" key="2">
    <source>
        <dbReference type="Pfam" id="PF06439"/>
    </source>
</evidence>
<gene>
    <name evidence="3" type="ORF">Q31a_65170</name>
</gene>
<dbReference type="AlphaFoldDB" id="A0A518GHQ0"/>
<accession>A0A518GHQ0</accession>
<sequence precursor="true">MKPFCFASIPFRQARTAVAGCTIAALAGVLSLPLSNLAMAESPAVPEGFTALFNGKDLTGWHGQPHLDPRKWDATPAEKRSEWNQDMSEHWTVKEGALVNDGHGVYLTTDKQYGDIELLIDYKTVALADSGIYLRGSPQVQIWDSTNEAQFGIGADKGSGGLWNNSPGKAGKDPLVLADKAFGEWNSFRIKQVGARTSVWLNDQLVVDGANMENYWDRELPLFAKGVIQLQTHGGEIQWRNLFIRELSAEESNQWLQEQDQKLGEFQSLFNGSDLSNWKGAVENYEVLEGAIQCKTGHGGVLHTADKYSDFETTLEFQLPPGGNNGLALRYPGSGDTAYLGMCELQVLDNTADKYSGLDQRQYHGSAYGMLAAKRGFLREVGEWNYQRVTVKGSTIRVELNGTVILDGDLSQVTEYLADKEHPGKDNADGYFGFAGHNDPVRFKNVHIRGL</sequence>
<keyword evidence="4" id="KW-1185">Reference proteome</keyword>
<dbReference type="KEGG" id="ahel:Q31a_65170"/>
<organism evidence="3 4">
    <name type="scientific">Aureliella helgolandensis</name>
    <dbReference type="NCBI Taxonomy" id="2527968"/>
    <lineage>
        <taxon>Bacteria</taxon>
        <taxon>Pseudomonadati</taxon>
        <taxon>Planctomycetota</taxon>
        <taxon>Planctomycetia</taxon>
        <taxon>Pirellulales</taxon>
        <taxon>Pirellulaceae</taxon>
        <taxon>Aureliella</taxon>
    </lineage>
</organism>
<dbReference type="RefSeq" id="WP_197355948.1">
    <property type="nucleotide sequence ID" value="NZ_CP036298.1"/>
</dbReference>
<feature type="domain" description="3-keto-alpha-glucoside-1,2-lyase/3-keto-2-hydroxy-glucal hydratase" evidence="2">
    <location>
        <begin position="265"/>
        <end position="449"/>
    </location>
</feature>
<reference evidence="3 4" key="1">
    <citation type="submission" date="2019-02" db="EMBL/GenBank/DDBJ databases">
        <title>Deep-cultivation of Planctomycetes and their phenomic and genomic characterization uncovers novel biology.</title>
        <authorList>
            <person name="Wiegand S."/>
            <person name="Jogler M."/>
            <person name="Boedeker C."/>
            <person name="Pinto D."/>
            <person name="Vollmers J."/>
            <person name="Rivas-Marin E."/>
            <person name="Kohn T."/>
            <person name="Peeters S.H."/>
            <person name="Heuer A."/>
            <person name="Rast P."/>
            <person name="Oberbeckmann S."/>
            <person name="Bunk B."/>
            <person name="Jeske O."/>
            <person name="Meyerdierks A."/>
            <person name="Storesund J.E."/>
            <person name="Kallscheuer N."/>
            <person name="Luecker S."/>
            <person name="Lage O.M."/>
            <person name="Pohl T."/>
            <person name="Merkel B.J."/>
            <person name="Hornburger P."/>
            <person name="Mueller R.-W."/>
            <person name="Bruemmer F."/>
            <person name="Labrenz M."/>
            <person name="Spormann A.M."/>
            <person name="Op den Camp H."/>
            <person name="Overmann J."/>
            <person name="Amann R."/>
            <person name="Jetten M.S.M."/>
            <person name="Mascher T."/>
            <person name="Medema M.H."/>
            <person name="Devos D.P."/>
            <person name="Kaster A.-K."/>
            <person name="Ovreas L."/>
            <person name="Rohde M."/>
            <person name="Galperin M.Y."/>
            <person name="Jogler C."/>
        </authorList>
    </citation>
    <scope>NUCLEOTIDE SEQUENCE [LARGE SCALE GENOMIC DNA]</scope>
    <source>
        <strain evidence="3 4">Q31a</strain>
    </source>
</reference>
<protein>
    <recommendedName>
        <fullName evidence="2">3-keto-alpha-glucoside-1,2-lyase/3-keto-2-hydroxy-glucal hydratase domain-containing protein</fullName>
    </recommendedName>
</protein>
<keyword evidence="1" id="KW-0732">Signal</keyword>
<dbReference type="EMBL" id="CP036298">
    <property type="protein sequence ID" value="QDV28122.1"/>
    <property type="molecule type" value="Genomic_DNA"/>
</dbReference>
<feature type="signal peptide" evidence="1">
    <location>
        <begin position="1"/>
        <end position="40"/>
    </location>
</feature>
<feature type="domain" description="3-keto-alpha-glucoside-1,2-lyase/3-keto-2-hydroxy-glucal hydratase" evidence="2">
    <location>
        <begin position="48"/>
        <end position="245"/>
    </location>
</feature>
<dbReference type="GO" id="GO:0016787">
    <property type="term" value="F:hydrolase activity"/>
    <property type="evidence" value="ECO:0007669"/>
    <property type="project" value="InterPro"/>
</dbReference>
<dbReference type="Gene3D" id="2.60.120.560">
    <property type="entry name" value="Exo-inulinase, domain 1"/>
    <property type="match status" value="2"/>
</dbReference>
<dbReference type="Pfam" id="PF06439">
    <property type="entry name" value="3keto-disac_hyd"/>
    <property type="match status" value="2"/>
</dbReference>